<dbReference type="Gene3D" id="3.60.60.10">
    <property type="entry name" value="Penicillin V Acylase, Chain A"/>
    <property type="match status" value="1"/>
</dbReference>
<dbReference type="OrthoDB" id="1265391at2"/>
<keyword evidence="5" id="KW-1185">Reference proteome</keyword>
<dbReference type="SUPFAM" id="SSF56235">
    <property type="entry name" value="N-terminal nucleophile aminohydrolases (Ntn hydrolases)"/>
    <property type="match status" value="1"/>
</dbReference>
<dbReference type="RefSeq" id="WP_124710806.1">
    <property type="nucleotide sequence ID" value="NZ_CP033972.1"/>
</dbReference>
<evidence type="ECO:0000259" key="3">
    <source>
        <dbReference type="Pfam" id="PF02275"/>
    </source>
</evidence>
<evidence type="ECO:0000256" key="1">
    <source>
        <dbReference type="ARBA" id="ARBA00006625"/>
    </source>
</evidence>
<proteinExistence type="inferred from homology"/>
<dbReference type="Pfam" id="PF02275">
    <property type="entry name" value="CBAH"/>
    <property type="match status" value="1"/>
</dbReference>
<dbReference type="AlphaFoldDB" id="A0A3G8JU80"/>
<dbReference type="InterPro" id="IPR029132">
    <property type="entry name" value="CBAH/NAAA_C"/>
</dbReference>
<dbReference type="KEGG" id="gom:D7316_05245"/>
<dbReference type="InterPro" id="IPR029055">
    <property type="entry name" value="Ntn_hydrolases_N"/>
</dbReference>
<dbReference type="Proteomes" id="UP000271469">
    <property type="component" value="Chromosome"/>
</dbReference>
<dbReference type="CDD" id="cd01902">
    <property type="entry name" value="Ntn_CGH"/>
    <property type="match status" value="1"/>
</dbReference>
<dbReference type="EC" id="3.5.1.11" evidence="4"/>
<sequence length="344" mass="37762">MCTRVIWPDANGAVLVGRNMDFHKDLMTNLWKQPRGVRRDDGVTGELTWTSKYGSVVTAAFDIISVDGMNEVGLGGHVLWLAESTYGDRDSSRPALSQAIWLQYFLDNFATVAEAVDWVEQTDVQVIQMPDPTGGNPPTIHLALDDPSGDSAIIEYIDGHAKVYHSPDHHVMTNSPTYDRQLELLTRWEGLGGDEPLPGDTMAEHRFARAAYYASRLPQPGSQLEAISSMFSVIRNTAQPFRLPDPGKPDASQTIWQVVLDLTNKRYVYESTTRPNIVWVDLADLDFAEGSPQLKLDLLGKLSLEGGIAGNVGDQFVDSGPMTFLSFALLAQLDAAQKAQAADA</sequence>
<reference evidence="4 5" key="1">
    <citation type="submission" date="2018-11" db="EMBL/GenBank/DDBJ databases">
        <title>Gordonia insulae sp. nov., isolated from an island soil.</title>
        <authorList>
            <person name="Kim Y.S."/>
            <person name="Kim S.B."/>
        </authorList>
    </citation>
    <scope>NUCLEOTIDE SEQUENCE [LARGE SCALE GENOMIC DNA]</scope>
    <source>
        <strain evidence="4 5">MMS17-SY073</strain>
    </source>
</reference>
<evidence type="ECO:0000313" key="5">
    <source>
        <dbReference type="Proteomes" id="UP000271469"/>
    </source>
</evidence>
<gene>
    <name evidence="4" type="ORF">D7316_05245</name>
</gene>
<protein>
    <submittedName>
        <fullName evidence="4">Penicillin acylase</fullName>
        <ecNumber evidence="4">3.5.1.11</ecNumber>
    </submittedName>
</protein>
<name>A0A3G8JU80_9ACTN</name>
<dbReference type="EMBL" id="CP033972">
    <property type="protein sequence ID" value="AZG48627.1"/>
    <property type="molecule type" value="Genomic_DNA"/>
</dbReference>
<organism evidence="4 5">
    <name type="scientific">Gordonia insulae</name>
    <dbReference type="NCBI Taxonomy" id="2420509"/>
    <lineage>
        <taxon>Bacteria</taxon>
        <taxon>Bacillati</taxon>
        <taxon>Actinomycetota</taxon>
        <taxon>Actinomycetes</taxon>
        <taxon>Mycobacteriales</taxon>
        <taxon>Gordoniaceae</taxon>
        <taxon>Gordonia</taxon>
    </lineage>
</organism>
<evidence type="ECO:0000256" key="2">
    <source>
        <dbReference type="ARBA" id="ARBA00022801"/>
    </source>
</evidence>
<dbReference type="PANTHER" id="PTHR35527:SF2">
    <property type="entry name" value="HYDROLASE"/>
    <property type="match status" value="1"/>
</dbReference>
<feature type="domain" description="Choloylglycine hydrolase/NAAA C-terminal" evidence="3">
    <location>
        <begin position="2"/>
        <end position="287"/>
    </location>
</feature>
<comment type="similarity">
    <text evidence="1">Belongs to the peptidase C59 family.</text>
</comment>
<dbReference type="InterPro" id="IPR052193">
    <property type="entry name" value="Peptidase_C59"/>
</dbReference>
<dbReference type="GO" id="GO:0008953">
    <property type="term" value="F:penicillin amidase activity"/>
    <property type="evidence" value="ECO:0007669"/>
    <property type="project" value="UniProtKB-EC"/>
</dbReference>
<keyword evidence="2 4" id="KW-0378">Hydrolase</keyword>
<evidence type="ECO:0000313" key="4">
    <source>
        <dbReference type="EMBL" id="AZG48627.1"/>
    </source>
</evidence>
<accession>A0A3G8JU80</accession>
<dbReference type="PANTHER" id="PTHR35527">
    <property type="entry name" value="CHOLOYLGLYCINE HYDROLASE"/>
    <property type="match status" value="1"/>
</dbReference>